<dbReference type="RefSeq" id="WP_177166743.1">
    <property type="nucleotide sequence ID" value="NZ_FNYH01000001.1"/>
</dbReference>
<dbReference type="PANTHER" id="PTHR45737:SF6">
    <property type="entry name" value="VON WILLEBRAND FACTOR A DOMAIN-CONTAINING PROTEIN 5A"/>
    <property type="match status" value="1"/>
</dbReference>
<dbReference type="Gene3D" id="3.40.50.410">
    <property type="entry name" value="von Willebrand factor, type A domain"/>
    <property type="match status" value="1"/>
</dbReference>
<keyword evidence="5" id="KW-1185">Reference proteome</keyword>
<evidence type="ECO:0000256" key="1">
    <source>
        <dbReference type="SAM" id="MobiDB-lite"/>
    </source>
</evidence>
<keyword evidence="2" id="KW-1133">Transmembrane helix</keyword>
<dbReference type="Proteomes" id="UP000242999">
    <property type="component" value="Unassembled WGS sequence"/>
</dbReference>
<dbReference type="Pfam" id="PF13768">
    <property type="entry name" value="VWA_3"/>
    <property type="match status" value="1"/>
</dbReference>
<name>A0A1H6QBC9_9GAMM</name>
<reference evidence="5" key="1">
    <citation type="submission" date="2016-10" db="EMBL/GenBank/DDBJ databases">
        <authorList>
            <person name="Varghese N."/>
            <person name="Submissions S."/>
        </authorList>
    </citation>
    <scope>NUCLEOTIDE SEQUENCE [LARGE SCALE GENOMIC DNA]</scope>
    <source>
        <strain evidence="5">DSM 7165</strain>
    </source>
</reference>
<dbReference type="SMART" id="SM00327">
    <property type="entry name" value="VWA"/>
    <property type="match status" value="1"/>
</dbReference>
<dbReference type="STRING" id="64971.SAMN05421831_101354"/>
<feature type="domain" description="VWFA" evidence="3">
    <location>
        <begin position="20"/>
        <end position="208"/>
    </location>
</feature>
<evidence type="ECO:0000259" key="3">
    <source>
        <dbReference type="PROSITE" id="PS50234"/>
    </source>
</evidence>
<dbReference type="SUPFAM" id="SSF53300">
    <property type="entry name" value="vWA-like"/>
    <property type="match status" value="1"/>
</dbReference>
<feature type="region of interest" description="Disordered" evidence="1">
    <location>
        <begin position="502"/>
        <end position="561"/>
    </location>
</feature>
<feature type="compositionally biased region" description="Pro residues" evidence="1">
    <location>
        <begin position="534"/>
        <end position="547"/>
    </location>
</feature>
<dbReference type="PROSITE" id="PS50234">
    <property type="entry name" value="VWFA"/>
    <property type="match status" value="1"/>
</dbReference>
<keyword evidence="2" id="KW-0812">Transmembrane</keyword>
<organism evidence="4 5">
    <name type="scientific">Allopseudospirillum japonicum</name>
    <dbReference type="NCBI Taxonomy" id="64971"/>
    <lineage>
        <taxon>Bacteria</taxon>
        <taxon>Pseudomonadati</taxon>
        <taxon>Pseudomonadota</taxon>
        <taxon>Gammaproteobacteria</taxon>
        <taxon>Oceanospirillales</taxon>
        <taxon>Oceanospirillaceae</taxon>
        <taxon>Allopseudospirillum</taxon>
    </lineage>
</organism>
<gene>
    <name evidence="4" type="ORF">SAMN05421831_101354</name>
</gene>
<dbReference type="InterPro" id="IPR036465">
    <property type="entry name" value="vWFA_dom_sf"/>
</dbReference>
<dbReference type="AlphaFoldDB" id="A0A1H6QBC9"/>
<evidence type="ECO:0000313" key="5">
    <source>
        <dbReference type="Proteomes" id="UP000242999"/>
    </source>
</evidence>
<sequence length="611" mass="68436">MLSTCLAWTLPVHAATETPDIRVVIDVSGSMKQNDPKNLRVPALKLLIDLLPSESRAGVWTFGTYSNVLVPHGVVNDAWREMAREKAREIDANALYTDIENAIERAAYDIGRDPEGYDRHVIFLSDGMVDISEANTEKARERENQVSRDNLLYSMVPRLQQAGYSVHTVALSENADHDLLRRMAKETGGLYAVAQSADELMKLFVNAMDRSAPAEEVPLEGNRFLVDASISEFTLLVFHGPTRQRVALKAPDGQRYMALDHPENVRWFGSDRYNLVTVQSPQQGEWLLETEAHPDNRVTVISDLKLNVSDVPATLYRGVPLQLQAHFTEDGQVIERDDFLELLDVRAQVIDDESRVLREQAMARSATEKGYFKQTLTLPEQLGSQRVEVHVDGKTFQRTVSRPVNVQDLLNTALQMRDDQYANTGKVLLTANHPELRAPDTQILAEAAGMQVLAELQEIEQWVVQLPTLDRSRDQKISFQVTTLMQGESIQTSLAPIVIPADPNLKVEEQPETTPEPQPQPKPAPEPVVEEEAPPPAFVPPPVATPDPKPEVEPEPAPVEKEDEPDMLWVYLGIGIANVLLFAGAFLGYRHWSKKRGFEDEDLSIDQHEQV</sequence>
<dbReference type="PANTHER" id="PTHR45737">
    <property type="entry name" value="VON WILLEBRAND FACTOR A DOMAIN-CONTAINING PROTEIN 5A"/>
    <property type="match status" value="1"/>
</dbReference>
<accession>A0A1H6QBC9</accession>
<proteinExistence type="predicted"/>
<dbReference type="InterPro" id="IPR002035">
    <property type="entry name" value="VWF_A"/>
</dbReference>
<evidence type="ECO:0000313" key="4">
    <source>
        <dbReference type="EMBL" id="SEI41053.1"/>
    </source>
</evidence>
<evidence type="ECO:0000256" key="2">
    <source>
        <dbReference type="SAM" id="Phobius"/>
    </source>
</evidence>
<keyword evidence="2" id="KW-0472">Membrane</keyword>
<protein>
    <submittedName>
        <fullName evidence="4">TIGR03503 family protein</fullName>
    </submittedName>
</protein>
<feature type="transmembrane region" description="Helical" evidence="2">
    <location>
        <begin position="568"/>
        <end position="589"/>
    </location>
</feature>
<dbReference type="EMBL" id="FNYH01000001">
    <property type="protein sequence ID" value="SEI41053.1"/>
    <property type="molecule type" value="Genomic_DNA"/>
</dbReference>
<dbReference type="CDD" id="cd00198">
    <property type="entry name" value="vWFA"/>
    <property type="match status" value="1"/>
</dbReference>
<feature type="compositionally biased region" description="Pro residues" evidence="1">
    <location>
        <begin position="514"/>
        <end position="526"/>
    </location>
</feature>